<evidence type="ECO:0000256" key="2">
    <source>
        <dbReference type="SAM" id="SignalP"/>
    </source>
</evidence>
<evidence type="ECO:0000313" key="5">
    <source>
        <dbReference type="Proteomes" id="UP000184225"/>
    </source>
</evidence>
<dbReference type="SUPFAM" id="SSF49899">
    <property type="entry name" value="Concanavalin A-like lectins/glucanases"/>
    <property type="match status" value="1"/>
</dbReference>
<comment type="similarity">
    <text evidence="1">Belongs to the glycosyl hydrolase 16 family.</text>
</comment>
<dbReference type="EMBL" id="FQYY01000007">
    <property type="protein sequence ID" value="SHJ04852.1"/>
    <property type="molecule type" value="Genomic_DNA"/>
</dbReference>
<dbReference type="STRING" id="579105.SAMN04488096_107128"/>
<keyword evidence="5" id="KW-1185">Reference proteome</keyword>
<dbReference type="CDD" id="cd08023">
    <property type="entry name" value="GH16_laminarinase_like"/>
    <property type="match status" value="1"/>
</dbReference>
<dbReference type="PANTHER" id="PTHR10963">
    <property type="entry name" value="GLYCOSYL HYDROLASE-RELATED"/>
    <property type="match status" value="1"/>
</dbReference>
<feature type="chain" id="PRO_5013178116" evidence="2">
    <location>
        <begin position="24"/>
        <end position="258"/>
    </location>
</feature>
<dbReference type="Proteomes" id="UP000184225">
    <property type="component" value="Unassembled WGS sequence"/>
</dbReference>
<dbReference type="InterPro" id="IPR013320">
    <property type="entry name" value="ConA-like_dom_sf"/>
</dbReference>
<dbReference type="PANTHER" id="PTHR10963:SF55">
    <property type="entry name" value="GLYCOSIDE HYDROLASE FAMILY 16 PROTEIN"/>
    <property type="match status" value="1"/>
</dbReference>
<evidence type="ECO:0000256" key="1">
    <source>
        <dbReference type="ARBA" id="ARBA00006865"/>
    </source>
</evidence>
<dbReference type="InterPro" id="IPR000757">
    <property type="entry name" value="Beta-glucanase-like"/>
</dbReference>
<dbReference type="OrthoDB" id="9809583at2"/>
<dbReference type="RefSeq" id="WP_073152110.1">
    <property type="nucleotide sequence ID" value="NZ_FQYY01000007.1"/>
</dbReference>
<evidence type="ECO:0000313" key="4">
    <source>
        <dbReference type="EMBL" id="SHJ04852.1"/>
    </source>
</evidence>
<dbReference type="GO" id="GO:0005975">
    <property type="term" value="P:carbohydrate metabolic process"/>
    <property type="evidence" value="ECO:0007669"/>
    <property type="project" value="InterPro"/>
</dbReference>
<keyword evidence="4" id="KW-0378">Hydrolase</keyword>
<feature type="domain" description="GH16" evidence="3">
    <location>
        <begin position="24"/>
        <end position="258"/>
    </location>
</feature>
<sequence length="258" mass="29681">MIKIKNFQISTLVILLCFVSLQAQEQKQLIWEESFAGDSINLQNWNYELGDGCPNLCGWGNNERQIYHKDYVEVKDGMLIITANKVGDVYYSGKINSKNKFEFKYGTAEIRAKVPGGRGLWPAIWMLGSNITEVGWPAAGEIDIMEFVGKQPDTLHTTLHTPDSFGNSINTKITKVENIINDFHTYKIDWNEDAIVFYIDNKKVYTFSPKVKNDKTYPYNQPFYFLLNMAVGGKFGGPEVDESIFPERFYIDYIRVYQ</sequence>
<accession>A0A1M6G4P1</accession>
<gene>
    <name evidence="4" type="ORF">SAMN04488096_107128</name>
</gene>
<proteinExistence type="inferred from homology"/>
<dbReference type="AlphaFoldDB" id="A0A1M6G4P1"/>
<dbReference type="InterPro" id="IPR050546">
    <property type="entry name" value="Glycosyl_Hydrlase_16"/>
</dbReference>
<dbReference type="PROSITE" id="PS51762">
    <property type="entry name" value="GH16_2"/>
    <property type="match status" value="1"/>
</dbReference>
<dbReference type="Gene3D" id="2.60.120.200">
    <property type="match status" value="1"/>
</dbReference>
<protein>
    <submittedName>
        <fullName evidence="4">Glycosyl hydrolases family 16</fullName>
    </submittedName>
</protein>
<feature type="signal peptide" evidence="2">
    <location>
        <begin position="1"/>
        <end position="23"/>
    </location>
</feature>
<keyword evidence="2" id="KW-0732">Signal</keyword>
<name>A0A1M6G4P1_9FLAO</name>
<evidence type="ECO:0000259" key="3">
    <source>
        <dbReference type="PROSITE" id="PS51762"/>
    </source>
</evidence>
<organism evidence="4 5">
    <name type="scientific">Mesonia phycicola</name>
    <dbReference type="NCBI Taxonomy" id="579105"/>
    <lineage>
        <taxon>Bacteria</taxon>
        <taxon>Pseudomonadati</taxon>
        <taxon>Bacteroidota</taxon>
        <taxon>Flavobacteriia</taxon>
        <taxon>Flavobacteriales</taxon>
        <taxon>Flavobacteriaceae</taxon>
        <taxon>Mesonia</taxon>
    </lineage>
</organism>
<dbReference type="GO" id="GO:0004553">
    <property type="term" value="F:hydrolase activity, hydrolyzing O-glycosyl compounds"/>
    <property type="evidence" value="ECO:0007669"/>
    <property type="project" value="InterPro"/>
</dbReference>
<dbReference type="Pfam" id="PF00722">
    <property type="entry name" value="Glyco_hydro_16"/>
    <property type="match status" value="1"/>
</dbReference>
<reference evidence="4 5" key="1">
    <citation type="submission" date="2016-11" db="EMBL/GenBank/DDBJ databases">
        <authorList>
            <person name="Jaros S."/>
            <person name="Januszkiewicz K."/>
            <person name="Wedrychowicz H."/>
        </authorList>
    </citation>
    <scope>NUCLEOTIDE SEQUENCE [LARGE SCALE GENOMIC DNA]</scope>
    <source>
        <strain evidence="4 5">DSM 21425</strain>
    </source>
</reference>